<keyword evidence="2" id="KW-0032">Aminotransferase</keyword>
<dbReference type="InterPro" id="IPR015422">
    <property type="entry name" value="PyrdxlP-dep_Trfase_small"/>
</dbReference>
<dbReference type="GO" id="GO:0000271">
    <property type="term" value="P:polysaccharide biosynthetic process"/>
    <property type="evidence" value="ECO:0007669"/>
    <property type="project" value="TreeGrafter"/>
</dbReference>
<evidence type="ECO:0000256" key="1">
    <source>
        <dbReference type="ARBA" id="ARBA00001933"/>
    </source>
</evidence>
<sequence length="382" mass="41911">MIPLAEPVMAGNEWRYIKDCLDTGWVSSAGSFVNRFEDGVARYLGVAHAVAVVNGTAALHLALIIAGVKKDDIVLVPTLTFVAPVNVARYVGASPIFFDCDPGTLCLDVNQIAQFLNSECEKRGSGMTYYKKTGQRVGAVIPVNALGHPTDMDALTEVCRQYKVCVIEDATESLGSEYKGKKAGVLGDIGCLSFNGNKIITTGGGGMIVTNNEEWAKRVRHLSTQAKKDPLRYDHDEIGYNYRLTNIQAAFGVAQLEKLDEYAARKREIANRYRELFDGFAGKLKVLQEASWAKSNYWLSTIQVAADMKEPLLAYLIAQGIQARPIWNLIHTLPMYKESMVYGGDALCARAAWESCLNIPCSVNITNEQLEAVSAAVKSYFT</sequence>
<dbReference type="Gene3D" id="3.40.640.10">
    <property type="entry name" value="Type I PLP-dependent aspartate aminotransferase-like (Major domain)"/>
    <property type="match status" value="1"/>
</dbReference>
<dbReference type="InterPro" id="IPR000653">
    <property type="entry name" value="DegT/StrS_aminotransferase"/>
</dbReference>
<evidence type="ECO:0000256" key="2">
    <source>
        <dbReference type="ARBA" id="ARBA00022576"/>
    </source>
</evidence>
<dbReference type="PANTHER" id="PTHR30244:SF30">
    <property type="entry name" value="BLR5990 PROTEIN"/>
    <property type="match status" value="1"/>
</dbReference>
<dbReference type="Pfam" id="PF01041">
    <property type="entry name" value="DegT_DnrJ_EryC1"/>
    <property type="match status" value="1"/>
</dbReference>
<dbReference type="PIRSF" id="PIRSF000390">
    <property type="entry name" value="PLP_StrS"/>
    <property type="match status" value="1"/>
</dbReference>
<dbReference type="STRING" id="1802401.A3B21_00415"/>
<proteinExistence type="inferred from homology"/>
<feature type="modified residue" description="N6-(pyridoxal phosphate)lysine" evidence="7">
    <location>
        <position position="198"/>
    </location>
</feature>
<protein>
    <recommendedName>
        <fullName evidence="11">Aminotransferase DegT</fullName>
    </recommendedName>
</protein>
<dbReference type="CDD" id="cd00616">
    <property type="entry name" value="AHBA_syn"/>
    <property type="match status" value="1"/>
</dbReference>
<accession>A0A1F7USV5</accession>
<evidence type="ECO:0000256" key="4">
    <source>
        <dbReference type="ARBA" id="ARBA00022898"/>
    </source>
</evidence>
<dbReference type="GO" id="GO:0030170">
    <property type="term" value="F:pyridoxal phosphate binding"/>
    <property type="evidence" value="ECO:0007669"/>
    <property type="project" value="TreeGrafter"/>
</dbReference>
<evidence type="ECO:0008006" key="11">
    <source>
        <dbReference type="Google" id="ProtNLM"/>
    </source>
</evidence>
<dbReference type="Proteomes" id="UP000176897">
    <property type="component" value="Unassembled WGS sequence"/>
</dbReference>
<reference evidence="9 10" key="1">
    <citation type="journal article" date="2016" name="Nat. Commun.">
        <title>Thousands of microbial genomes shed light on interconnected biogeochemical processes in an aquifer system.</title>
        <authorList>
            <person name="Anantharaman K."/>
            <person name="Brown C.T."/>
            <person name="Hug L.A."/>
            <person name="Sharon I."/>
            <person name="Castelle C.J."/>
            <person name="Probst A.J."/>
            <person name="Thomas B.C."/>
            <person name="Singh A."/>
            <person name="Wilkins M.J."/>
            <person name="Karaoz U."/>
            <person name="Brodie E.L."/>
            <person name="Williams K.H."/>
            <person name="Hubbard S.S."/>
            <person name="Banfield J.F."/>
        </authorList>
    </citation>
    <scope>NUCLEOTIDE SEQUENCE [LARGE SCALE GENOMIC DNA]</scope>
</reference>
<dbReference type="InterPro" id="IPR015424">
    <property type="entry name" value="PyrdxlP-dep_Trfase"/>
</dbReference>
<dbReference type="FunFam" id="3.40.640.10:FF:000090">
    <property type="entry name" value="Pyridoxal phosphate-dependent aminotransferase"/>
    <property type="match status" value="1"/>
</dbReference>
<dbReference type="SUPFAM" id="SSF53383">
    <property type="entry name" value="PLP-dependent transferases"/>
    <property type="match status" value="1"/>
</dbReference>
<evidence type="ECO:0000313" key="9">
    <source>
        <dbReference type="EMBL" id="OGL81372.1"/>
    </source>
</evidence>
<keyword evidence="4 7" id="KW-0663">Pyridoxal phosphate</keyword>
<dbReference type="InterPro" id="IPR026385">
    <property type="entry name" value="LegC-like"/>
</dbReference>
<evidence type="ECO:0000256" key="5">
    <source>
        <dbReference type="ARBA" id="ARBA00037999"/>
    </source>
</evidence>
<dbReference type="NCBIfam" id="TIGR04181">
    <property type="entry name" value="NHT_00031"/>
    <property type="match status" value="1"/>
</dbReference>
<dbReference type="GO" id="GO:0008483">
    <property type="term" value="F:transaminase activity"/>
    <property type="evidence" value="ECO:0007669"/>
    <property type="project" value="UniProtKB-KW"/>
</dbReference>
<dbReference type="InterPro" id="IPR015421">
    <property type="entry name" value="PyrdxlP-dep_Trfase_major"/>
</dbReference>
<dbReference type="AlphaFoldDB" id="A0A1F7USV5"/>
<comment type="caution">
    <text evidence="9">The sequence shown here is derived from an EMBL/GenBank/DDBJ whole genome shotgun (WGS) entry which is preliminary data.</text>
</comment>
<evidence type="ECO:0000313" key="10">
    <source>
        <dbReference type="Proteomes" id="UP000176897"/>
    </source>
</evidence>
<name>A0A1F7USV5_9BACT</name>
<evidence type="ECO:0000256" key="6">
    <source>
        <dbReference type="PIRSR" id="PIRSR000390-1"/>
    </source>
</evidence>
<comment type="cofactor">
    <cofactor evidence="1">
        <name>pyridoxal 5'-phosphate</name>
        <dbReference type="ChEBI" id="CHEBI:597326"/>
    </cofactor>
</comment>
<evidence type="ECO:0000256" key="3">
    <source>
        <dbReference type="ARBA" id="ARBA00022679"/>
    </source>
</evidence>
<comment type="similarity">
    <text evidence="5 8">Belongs to the DegT/DnrJ/EryC1 family.</text>
</comment>
<evidence type="ECO:0000256" key="7">
    <source>
        <dbReference type="PIRSR" id="PIRSR000390-2"/>
    </source>
</evidence>
<dbReference type="EMBL" id="MGEJ01000007">
    <property type="protein sequence ID" value="OGL81372.1"/>
    <property type="molecule type" value="Genomic_DNA"/>
</dbReference>
<keyword evidence="3" id="KW-0808">Transferase</keyword>
<organism evidence="9 10">
    <name type="scientific">Candidatus Uhrbacteria bacterium RIFCSPLOWO2_01_FULL_47_24</name>
    <dbReference type="NCBI Taxonomy" id="1802401"/>
    <lineage>
        <taxon>Bacteria</taxon>
        <taxon>Candidatus Uhriibacteriota</taxon>
    </lineage>
</organism>
<dbReference type="PANTHER" id="PTHR30244">
    <property type="entry name" value="TRANSAMINASE"/>
    <property type="match status" value="1"/>
</dbReference>
<feature type="active site" description="Proton acceptor" evidence="6">
    <location>
        <position position="198"/>
    </location>
</feature>
<evidence type="ECO:0000256" key="8">
    <source>
        <dbReference type="RuleBase" id="RU004508"/>
    </source>
</evidence>
<dbReference type="Gene3D" id="3.90.1150.10">
    <property type="entry name" value="Aspartate Aminotransferase, domain 1"/>
    <property type="match status" value="1"/>
</dbReference>
<gene>
    <name evidence="9" type="ORF">A3B21_00415</name>
</gene>